<dbReference type="InterPro" id="IPR001304">
    <property type="entry name" value="C-type_lectin-like"/>
</dbReference>
<dbReference type="Proteomes" id="UP000613066">
    <property type="component" value="Unassembled WGS sequence"/>
</dbReference>
<organism evidence="4 5">
    <name type="scientific">Penelope pileata</name>
    <dbReference type="NCBI Taxonomy" id="1118817"/>
    <lineage>
        <taxon>Eukaryota</taxon>
        <taxon>Metazoa</taxon>
        <taxon>Chordata</taxon>
        <taxon>Craniata</taxon>
        <taxon>Vertebrata</taxon>
        <taxon>Euteleostomi</taxon>
        <taxon>Archelosauria</taxon>
        <taxon>Archosauria</taxon>
        <taxon>Dinosauria</taxon>
        <taxon>Saurischia</taxon>
        <taxon>Theropoda</taxon>
        <taxon>Coelurosauria</taxon>
        <taxon>Aves</taxon>
        <taxon>Neognathae</taxon>
        <taxon>Galloanserae</taxon>
        <taxon>Galliformes</taxon>
        <taxon>Cracidae</taxon>
        <taxon>Penelope</taxon>
    </lineage>
</organism>
<dbReference type="Pfam" id="PF00059">
    <property type="entry name" value="Lectin_C"/>
    <property type="match status" value="1"/>
</dbReference>
<accession>A0A851N7J2</accession>
<dbReference type="EMBL" id="WBMW01000875">
    <property type="protein sequence ID" value="NXC39139.1"/>
    <property type="molecule type" value="Genomic_DNA"/>
</dbReference>
<name>A0A851N7J2_9GALL</name>
<comment type="caution">
    <text evidence="4">The sequence shown here is derived from an EMBL/GenBank/DDBJ whole genome shotgun (WGS) entry which is preliminary data.</text>
</comment>
<gene>
    <name evidence="4" type="primary">Clec2e_1</name>
    <name evidence="4" type="ORF">PENPIL_R01414</name>
</gene>
<dbReference type="SUPFAM" id="SSF56436">
    <property type="entry name" value="C-type lectin-like"/>
    <property type="match status" value="1"/>
</dbReference>
<evidence type="ECO:0000259" key="3">
    <source>
        <dbReference type="PROSITE" id="PS50041"/>
    </source>
</evidence>
<proteinExistence type="predicted"/>
<dbReference type="InterPro" id="IPR016187">
    <property type="entry name" value="CTDL_fold"/>
</dbReference>
<feature type="non-terminal residue" evidence="4">
    <location>
        <position position="127"/>
    </location>
</feature>
<dbReference type="PROSITE" id="PS50041">
    <property type="entry name" value="C_TYPE_LECTIN_2"/>
    <property type="match status" value="1"/>
</dbReference>
<feature type="non-terminal residue" evidence="4">
    <location>
        <position position="1"/>
    </location>
</feature>
<reference evidence="4" key="1">
    <citation type="submission" date="2019-09" db="EMBL/GenBank/DDBJ databases">
        <title>Bird 10,000 Genomes (B10K) Project - Family phase.</title>
        <authorList>
            <person name="Zhang G."/>
        </authorList>
    </citation>
    <scope>NUCLEOTIDE SEQUENCE</scope>
    <source>
        <strain evidence="4">B10K-DU-001-08</strain>
        <tissue evidence="4">Muscle</tissue>
    </source>
</reference>
<protein>
    <submittedName>
        <fullName evidence="4">CLC2E protein</fullName>
    </submittedName>
</protein>
<dbReference type="OrthoDB" id="9906043at2759"/>
<dbReference type="CDD" id="cd03593">
    <property type="entry name" value="CLECT_NK_receptors_like"/>
    <property type="match status" value="1"/>
</dbReference>
<dbReference type="GO" id="GO:0030246">
    <property type="term" value="F:carbohydrate binding"/>
    <property type="evidence" value="ECO:0007669"/>
    <property type="project" value="UniProtKB-KW"/>
</dbReference>
<evidence type="ECO:0000313" key="4">
    <source>
        <dbReference type="EMBL" id="NXC39139.1"/>
    </source>
</evidence>
<sequence length="127" mass="14445">PQHCARCPFSWIRNRGKCCYFSEDESDWTSSQTSCSALGASLAMFDSTEDLARRWSFTMRYKGFSQPWVGHSREGEEHPWKWVNHSPLSHLSQVQGDGFCAYLGNTGLSSTHCSTQRNWVCTKSALQ</sequence>
<evidence type="ECO:0000256" key="1">
    <source>
        <dbReference type="ARBA" id="ARBA00004401"/>
    </source>
</evidence>
<dbReference type="SMART" id="SM00034">
    <property type="entry name" value="CLECT"/>
    <property type="match status" value="1"/>
</dbReference>
<dbReference type="AlphaFoldDB" id="A0A851N7J2"/>
<comment type="subcellular location">
    <subcellularLocation>
        <location evidence="1">Cell membrane</location>
        <topology evidence="1">Single-pass type II membrane protein</topology>
    </subcellularLocation>
</comment>
<evidence type="ECO:0000256" key="2">
    <source>
        <dbReference type="ARBA" id="ARBA00022734"/>
    </source>
</evidence>
<evidence type="ECO:0000313" key="5">
    <source>
        <dbReference type="Proteomes" id="UP000613066"/>
    </source>
</evidence>
<dbReference type="GO" id="GO:0005886">
    <property type="term" value="C:plasma membrane"/>
    <property type="evidence" value="ECO:0007669"/>
    <property type="project" value="UniProtKB-SubCell"/>
</dbReference>
<dbReference type="InterPro" id="IPR033992">
    <property type="entry name" value="NKR-like_CTLD"/>
</dbReference>
<feature type="domain" description="C-type lectin" evidence="3">
    <location>
        <begin position="14"/>
        <end position="122"/>
    </location>
</feature>
<dbReference type="PANTHER" id="PTHR45710">
    <property type="entry name" value="C-TYPE LECTIN DOMAIN-CONTAINING PROTEIN 180"/>
    <property type="match status" value="1"/>
</dbReference>
<dbReference type="Gene3D" id="3.10.100.10">
    <property type="entry name" value="Mannose-Binding Protein A, subunit A"/>
    <property type="match status" value="1"/>
</dbReference>
<dbReference type="InterPro" id="IPR016186">
    <property type="entry name" value="C-type_lectin-like/link_sf"/>
</dbReference>
<dbReference type="InterPro" id="IPR050828">
    <property type="entry name" value="C-type_lectin/matrix_domain"/>
</dbReference>
<keyword evidence="2" id="KW-0430">Lectin</keyword>
<keyword evidence="5" id="KW-1185">Reference proteome</keyword>
<dbReference type="PANTHER" id="PTHR45710:SF35">
    <property type="entry name" value="C-TYPE LECTIN DOMAIN FAMILY 2 MEMBER D"/>
    <property type="match status" value="1"/>
</dbReference>